<accession>W7THD4</accession>
<organism evidence="1 2">
    <name type="scientific">Nannochloropsis gaditana</name>
    <dbReference type="NCBI Taxonomy" id="72520"/>
    <lineage>
        <taxon>Eukaryota</taxon>
        <taxon>Sar</taxon>
        <taxon>Stramenopiles</taxon>
        <taxon>Ochrophyta</taxon>
        <taxon>Eustigmatophyceae</taxon>
        <taxon>Eustigmatales</taxon>
        <taxon>Monodopsidaceae</taxon>
        <taxon>Nannochloropsis</taxon>
    </lineage>
</organism>
<dbReference type="EMBL" id="AZIL01000667">
    <property type="protein sequence ID" value="EWM26415.1"/>
    <property type="molecule type" value="Genomic_DNA"/>
</dbReference>
<reference evidence="1 2" key="1">
    <citation type="journal article" date="2014" name="Mol. Plant">
        <title>Chromosome Scale Genome Assembly and Transcriptome Profiling of Nannochloropsis gaditana in Nitrogen Depletion.</title>
        <authorList>
            <person name="Corteggiani Carpinelli E."/>
            <person name="Telatin A."/>
            <person name="Vitulo N."/>
            <person name="Forcato C."/>
            <person name="D'Angelo M."/>
            <person name="Schiavon R."/>
            <person name="Vezzi A."/>
            <person name="Giacometti G.M."/>
            <person name="Morosinotto T."/>
            <person name="Valle G."/>
        </authorList>
    </citation>
    <scope>NUCLEOTIDE SEQUENCE [LARGE SCALE GENOMIC DNA]</scope>
    <source>
        <strain evidence="1 2">B-31</strain>
    </source>
</reference>
<proteinExistence type="predicted"/>
<name>W7THD4_9STRA</name>
<keyword evidence="2" id="KW-1185">Reference proteome</keyword>
<evidence type="ECO:0000313" key="1">
    <source>
        <dbReference type="EMBL" id="EWM26415.1"/>
    </source>
</evidence>
<gene>
    <name evidence="1" type="ORF">Naga_100854g2</name>
</gene>
<dbReference type="Proteomes" id="UP000019335">
    <property type="component" value="Chromosome 9"/>
</dbReference>
<evidence type="ECO:0000313" key="2">
    <source>
        <dbReference type="Proteomes" id="UP000019335"/>
    </source>
</evidence>
<protein>
    <submittedName>
        <fullName evidence="1">Uncharacterized protein</fullName>
    </submittedName>
</protein>
<dbReference type="AlphaFoldDB" id="W7THD4"/>
<comment type="caution">
    <text evidence="1">The sequence shown here is derived from an EMBL/GenBank/DDBJ whole genome shotgun (WGS) entry which is preliminary data.</text>
</comment>
<sequence>MQYRFCLTYQWMQVLHDVKKRCNFVLLYDGEVHPDAQRLDYLCRPPDKGPVPLGGINRLRPLAPVYDCMVRYNKCESFLNTKPVGWRGPSPILFKLRHRSLPSTLLSPLRSHMSARVSNTSTRTVILYPTASPGAGTY</sequence>